<dbReference type="PANTHER" id="PTHR32507">
    <property type="entry name" value="NA(+)/H(+) ANTIPORTER 1"/>
    <property type="match status" value="1"/>
</dbReference>
<feature type="transmembrane region" description="Helical" evidence="12">
    <location>
        <begin position="163"/>
        <end position="183"/>
    </location>
</feature>
<dbReference type="NCBIfam" id="NF003715">
    <property type="entry name" value="PRK05326.1-2"/>
    <property type="match status" value="1"/>
</dbReference>
<dbReference type="SUPFAM" id="SSF116726">
    <property type="entry name" value="TrkA C-terminal domain-like"/>
    <property type="match status" value="1"/>
</dbReference>
<sequence length="571" mass="60590">MDPYLILIGAAMLVMSILLSPLSSRVGMPVLLIFLGVGMLMGEDGAGGIRFDDFELAFVIGNLALAVILLDGGMRTRAETFRVGLKPALLLATVGVFITAVLAGLCAWLVFDLHWMVALLIGAIISSTDAAAVFSLLQGHGLHLNERVSATLEIESGSNDPMAIFLTLMLVSMLSAGGASSLADGLVMLVSQFGIGSITGILGGFLIVELANRVRLTAALYPLMVGAAGLCVFAGTNILGGSGFLAIYLAGVIVGNRPVRMMPMILQVHDGLAWLAQLCLFLMLGLLVSPSDLLPLIGGGLVLALTLIFVIRPLAVFSTLWPFGFNRRELLFISWVGLRGAVPIVLALFPIMAGLPEARDIFHFAFFIVLVSLVVQGSTLAPLARKLKLEVPATGEPYRRLPLDVPAAGNHELMLFPLRGDQWNDPRPLGQLQLPDNTSIAGVFRNRQCLAPSPDLVISKGDVVAVFAVSGALSELGKSLSGKQAPRHLAERAFFGDFVLNGDALLGDVEQVYGIEFDELPPELSLAECFAKRTKGHPVVGDKVTLGPVVLVARATESDRVTKVGLKMTDS</sequence>
<dbReference type="EMBL" id="FOHZ01000009">
    <property type="protein sequence ID" value="SET43534.1"/>
    <property type="molecule type" value="Genomic_DNA"/>
</dbReference>
<evidence type="ECO:0000256" key="4">
    <source>
        <dbReference type="ARBA" id="ARBA00022475"/>
    </source>
</evidence>
<keyword evidence="5" id="KW-0997">Cell inner membrane</keyword>
<feature type="transmembrane region" description="Helical" evidence="12">
    <location>
        <begin position="88"/>
        <end position="111"/>
    </location>
</feature>
<keyword evidence="4" id="KW-1003">Cell membrane</keyword>
<keyword evidence="6" id="KW-0633">Potassium transport</keyword>
<evidence type="ECO:0000256" key="6">
    <source>
        <dbReference type="ARBA" id="ARBA00022538"/>
    </source>
</evidence>
<evidence type="ECO:0000259" key="13">
    <source>
        <dbReference type="PROSITE" id="PS51202"/>
    </source>
</evidence>
<dbReference type="InterPro" id="IPR036318">
    <property type="entry name" value="FAD-bd_PCMH-like_sf"/>
</dbReference>
<dbReference type="SMART" id="SM01091">
    <property type="entry name" value="CorC_HlyC"/>
    <property type="match status" value="1"/>
</dbReference>
<feature type="transmembrane region" description="Helical" evidence="12">
    <location>
        <begin position="56"/>
        <end position="76"/>
    </location>
</feature>
<evidence type="ECO:0000256" key="7">
    <source>
        <dbReference type="ARBA" id="ARBA00022692"/>
    </source>
</evidence>
<protein>
    <submittedName>
        <fullName evidence="14">Potassium/proton antiporter, CPA1 family</fullName>
    </submittedName>
</protein>
<accession>A0A1I0EGD0</accession>
<dbReference type="InterPro" id="IPR006037">
    <property type="entry name" value="RCK_C"/>
</dbReference>
<dbReference type="NCBIfam" id="NF003716">
    <property type="entry name" value="PRK05326.1-3"/>
    <property type="match status" value="1"/>
</dbReference>
<feature type="transmembrane region" description="Helical" evidence="12">
    <location>
        <begin position="189"/>
        <end position="211"/>
    </location>
</feature>
<feature type="transmembrane region" description="Helical" evidence="12">
    <location>
        <begin position="271"/>
        <end position="289"/>
    </location>
</feature>
<keyword evidence="3" id="KW-0050">Antiport</keyword>
<evidence type="ECO:0000256" key="12">
    <source>
        <dbReference type="SAM" id="Phobius"/>
    </source>
</evidence>
<evidence type="ECO:0000313" key="14">
    <source>
        <dbReference type="EMBL" id="SET43534.1"/>
    </source>
</evidence>
<dbReference type="InterPro" id="IPR006153">
    <property type="entry name" value="Cation/H_exchanger_TM"/>
</dbReference>
<dbReference type="Pfam" id="PF00999">
    <property type="entry name" value="Na_H_Exchanger"/>
    <property type="match status" value="1"/>
</dbReference>
<feature type="transmembrane region" description="Helical" evidence="12">
    <location>
        <begin position="6"/>
        <end position="23"/>
    </location>
</feature>
<reference evidence="15" key="1">
    <citation type="submission" date="2016-10" db="EMBL/GenBank/DDBJ databases">
        <authorList>
            <person name="Varghese N."/>
            <person name="Submissions S."/>
        </authorList>
    </citation>
    <scope>NUCLEOTIDE SEQUENCE [LARGE SCALE GENOMIC DNA]</scope>
    <source>
        <strain evidence="15">CGMCC 1.6489</strain>
    </source>
</reference>
<evidence type="ECO:0000256" key="9">
    <source>
        <dbReference type="ARBA" id="ARBA00022989"/>
    </source>
</evidence>
<proteinExistence type="predicted"/>
<dbReference type="Proteomes" id="UP000198762">
    <property type="component" value="Unassembled WGS sequence"/>
</dbReference>
<evidence type="ECO:0000313" key="15">
    <source>
        <dbReference type="Proteomes" id="UP000198762"/>
    </source>
</evidence>
<keyword evidence="2" id="KW-0813">Transport</keyword>
<dbReference type="GO" id="GO:1902600">
    <property type="term" value="P:proton transmembrane transport"/>
    <property type="evidence" value="ECO:0007669"/>
    <property type="project" value="InterPro"/>
</dbReference>
<evidence type="ECO:0000256" key="2">
    <source>
        <dbReference type="ARBA" id="ARBA00022448"/>
    </source>
</evidence>
<dbReference type="AlphaFoldDB" id="A0A1I0EGD0"/>
<dbReference type="GO" id="GO:0006813">
    <property type="term" value="P:potassium ion transport"/>
    <property type="evidence" value="ECO:0007669"/>
    <property type="project" value="UniProtKB-KW"/>
</dbReference>
<keyword evidence="10" id="KW-0406">Ion transport</keyword>
<dbReference type="NCBIfam" id="NF003714">
    <property type="entry name" value="PRK05326.1-1"/>
    <property type="match status" value="1"/>
</dbReference>
<dbReference type="PROSITE" id="PS51202">
    <property type="entry name" value="RCK_C"/>
    <property type="match status" value="1"/>
</dbReference>
<keyword evidence="11 12" id="KW-0472">Membrane</keyword>
<keyword evidence="8" id="KW-0630">Potassium</keyword>
<dbReference type="GO" id="GO:0008324">
    <property type="term" value="F:monoatomic cation transmembrane transporter activity"/>
    <property type="evidence" value="ECO:0007669"/>
    <property type="project" value="InterPro"/>
</dbReference>
<evidence type="ECO:0000256" key="11">
    <source>
        <dbReference type="ARBA" id="ARBA00023136"/>
    </source>
</evidence>
<dbReference type="Gene3D" id="1.20.1530.20">
    <property type="match status" value="1"/>
</dbReference>
<name>A0A1I0EGD0_9GAMM</name>
<dbReference type="InterPro" id="IPR036721">
    <property type="entry name" value="RCK_C_sf"/>
</dbReference>
<feature type="domain" description="RCK C-terminal" evidence="13">
    <location>
        <begin position="401"/>
        <end position="482"/>
    </location>
</feature>
<keyword evidence="9 12" id="KW-1133">Transmembrane helix</keyword>
<dbReference type="InterPro" id="IPR038770">
    <property type="entry name" value="Na+/solute_symporter_sf"/>
</dbReference>
<feature type="transmembrane region" description="Helical" evidence="12">
    <location>
        <begin position="30"/>
        <end position="50"/>
    </location>
</feature>
<evidence type="ECO:0000256" key="1">
    <source>
        <dbReference type="ARBA" id="ARBA00004651"/>
    </source>
</evidence>
<gene>
    <name evidence="14" type="ORF">SAMN04487962_109141</name>
</gene>
<evidence type="ECO:0000256" key="8">
    <source>
        <dbReference type="ARBA" id="ARBA00022958"/>
    </source>
</evidence>
<dbReference type="STRING" id="430453.SAMN04487962_109141"/>
<organism evidence="14 15">
    <name type="scientific">Marinobacter segnicrescens</name>
    <dbReference type="NCBI Taxonomy" id="430453"/>
    <lineage>
        <taxon>Bacteria</taxon>
        <taxon>Pseudomonadati</taxon>
        <taxon>Pseudomonadota</taxon>
        <taxon>Gammaproteobacteria</taxon>
        <taxon>Pseudomonadales</taxon>
        <taxon>Marinobacteraceae</taxon>
        <taxon>Marinobacter</taxon>
    </lineage>
</organism>
<dbReference type="PANTHER" id="PTHR32507:SF7">
    <property type="entry name" value="K(+)_H(+) ANTIPORTER NHAP2"/>
    <property type="match status" value="1"/>
</dbReference>
<evidence type="ECO:0000256" key="5">
    <source>
        <dbReference type="ARBA" id="ARBA00022519"/>
    </source>
</evidence>
<dbReference type="GO" id="GO:0015297">
    <property type="term" value="F:antiporter activity"/>
    <property type="evidence" value="ECO:0007669"/>
    <property type="project" value="UniProtKB-KW"/>
</dbReference>
<evidence type="ECO:0000256" key="3">
    <source>
        <dbReference type="ARBA" id="ARBA00022449"/>
    </source>
</evidence>
<dbReference type="Pfam" id="PF03471">
    <property type="entry name" value="CorC_HlyC"/>
    <property type="match status" value="1"/>
</dbReference>
<feature type="transmembrane region" description="Helical" evidence="12">
    <location>
        <begin position="117"/>
        <end position="137"/>
    </location>
</feature>
<feature type="transmembrane region" description="Helical" evidence="12">
    <location>
        <begin position="361"/>
        <end position="381"/>
    </location>
</feature>
<dbReference type="Gene3D" id="3.30.70.1450">
    <property type="entry name" value="Regulator of K+ conductance, C-terminal domain"/>
    <property type="match status" value="1"/>
</dbReference>
<dbReference type="SUPFAM" id="SSF56176">
    <property type="entry name" value="FAD-binding/transporter-associated domain-like"/>
    <property type="match status" value="1"/>
</dbReference>
<comment type="subcellular location">
    <subcellularLocation>
        <location evidence="1">Cell membrane</location>
        <topology evidence="1">Multi-pass membrane protein</topology>
    </subcellularLocation>
</comment>
<feature type="transmembrane region" description="Helical" evidence="12">
    <location>
        <begin position="301"/>
        <end position="323"/>
    </location>
</feature>
<dbReference type="GO" id="GO:0050660">
    <property type="term" value="F:flavin adenine dinucleotide binding"/>
    <property type="evidence" value="ECO:0007669"/>
    <property type="project" value="InterPro"/>
</dbReference>
<dbReference type="OrthoDB" id="9810759at2"/>
<keyword evidence="7 12" id="KW-0812">Transmembrane</keyword>
<feature type="transmembrane region" description="Helical" evidence="12">
    <location>
        <begin position="330"/>
        <end position="355"/>
    </location>
</feature>
<keyword evidence="15" id="KW-1185">Reference proteome</keyword>
<evidence type="ECO:0000256" key="10">
    <source>
        <dbReference type="ARBA" id="ARBA00023065"/>
    </source>
</evidence>
<dbReference type="RefSeq" id="WP_091851822.1">
    <property type="nucleotide sequence ID" value="NZ_FOHZ01000009.1"/>
</dbReference>
<dbReference type="GO" id="GO:0005886">
    <property type="term" value="C:plasma membrane"/>
    <property type="evidence" value="ECO:0007669"/>
    <property type="project" value="UniProtKB-SubCell"/>
</dbReference>
<dbReference type="InterPro" id="IPR005170">
    <property type="entry name" value="Transptr-assoc_dom"/>
</dbReference>